<dbReference type="GO" id="GO:0000155">
    <property type="term" value="F:phosphorelay sensor kinase activity"/>
    <property type="evidence" value="ECO:0007669"/>
    <property type="project" value="InterPro"/>
</dbReference>
<gene>
    <name evidence="6" type="ORF">B0I08_102157</name>
</gene>
<comment type="caution">
    <text evidence="6">The sequence shown here is derived from an EMBL/GenBank/DDBJ whole genome shotgun (WGS) entry which is preliminary data.</text>
</comment>
<keyword evidence="7" id="KW-1185">Reference proteome</keyword>
<evidence type="ECO:0000256" key="3">
    <source>
        <dbReference type="ARBA" id="ARBA00023012"/>
    </source>
</evidence>
<dbReference type="GO" id="GO:0016020">
    <property type="term" value="C:membrane"/>
    <property type="evidence" value="ECO:0007669"/>
    <property type="project" value="InterPro"/>
</dbReference>
<keyword evidence="4" id="KW-0472">Membrane</keyword>
<evidence type="ECO:0000313" key="7">
    <source>
        <dbReference type="Proteomes" id="UP000237983"/>
    </source>
</evidence>
<organism evidence="6 7">
    <name type="scientific">Glaciihabitans tibetensis</name>
    <dbReference type="NCBI Taxonomy" id="1266600"/>
    <lineage>
        <taxon>Bacteria</taxon>
        <taxon>Bacillati</taxon>
        <taxon>Actinomycetota</taxon>
        <taxon>Actinomycetes</taxon>
        <taxon>Micrococcales</taxon>
        <taxon>Microbacteriaceae</taxon>
        <taxon>Glaciihabitans</taxon>
    </lineage>
</organism>
<feature type="transmembrane region" description="Helical" evidence="4">
    <location>
        <begin position="117"/>
        <end position="137"/>
    </location>
</feature>
<feature type="transmembrane region" description="Helical" evidence="4">
    <location>
        <begin position="20"/>
        <end position="38"/>
    </location>
</feature>
<keyword evidence="4" id="KW-0812">Transmembrane</keyword>
<dbReference type="Gene3D" id="1.20.5.1930">
    <property type="match status" value="1"/>
</dbReference>
<keyword evidence="1" id="KW-0808">Transferase</keyword>
<protein>
    <submittedName>
        <fullName evidence="6">Two-component system sensor histidine kinase DesK</fullName>
    </submittedName>
</protein>
<name>A0A2T0VHD1_9MICO</name>
<dbReference type="PANTHER" id="PTHR24421:SF63">
    <property type="entry name" value="SENSOR HISTIDINE KINASE DESK"/>
    <property type="match status" value="1"/>
</dbReference>
<keyword evidence="3" id="KW-0902">Two-component regulatory system</keyword>
<dbReference type="InterPro" id="IPR036890">
    <property type="entry name" value="HATPase_C_sf"/>
</dbReference>
<feature type="transmembrane region" description="Helical" evidence="4">
    <location>
        <begin position="45"/>
        <end position="62"/>
    </location>
</feature>
<feature type="transmembrane region" description="Helical" evidence="4">
    <location>
        <begin position="92"/>
        <end position="111"/>
    </location>
</feature>
<evidence type="ECO:0000259" key="5">
    <source>
        <dbReference type="Pfam" id="PF07730"/>
    </source>
</evidence>
<accession>A0A2T0VHD1</accession>
<evidence type="ECO:0000256" key="4">
    <source>
        <dbReference type="SAM" id="Phobius"/>
    </source>
</evidence>
<feature type="domain" description="Signal transduction histidine kinase subgroup 3 dimerisation and phosphoacceptor" evidence="5">
    <location>
        <begin position="163"/>
        <end position="224"/>
    </location>
</feature>
<dbReference type="GO" id="GO:0046983">
    <property type="term" value="F:protein dimerization activity"/>
    <property type="evidence" value="ECO:0007669"/>
    <property type="project" value="InterPro"/>
</dbReference>
<dbReference type="InterPro" id="IPR050482">
    <property type="entry name" value="Sensor_HK_TwoCompSys"/>
</dbReference>
<proteinExistence type="predicted"/>
<feature type="transmembrane region" description="Helical" evidence="4">
    <location>
        <begin position="68"/>
        <end position="85"/>
    </location>
</feature>
<dbReference type="Pfam" id="PF07730">
    <property type="entry name" value="HisKA_3"/>
    <property type="match status" value="1"/>
</dbReference>
<dbReference type="AlphaFoldDB" id="A0A2T0VHD1"/>
<sequence length="339" mass="36172">MAFVAVGYALIALSQVTHEWLIVGVIAATIPVTALVCFWERRAPIWLAILATALSSVVWWATVALQELGVTSLLLGMAVGVLLTQTAKVNPFLLLAGLGFVVAPVGIAALVRPEQDWTAYLLTASVAYAVAVGLFLLNRYTWNRYLEIDAARRTGAELAVAQERYRFAADLHDIQGHTLHVLRLKTQLADKLIDRDPAAAHAHLAEAQALISETLANTRSLAFGERHLVVATELANAQELFAAAGIRCTVEGSMPATPNDELFALVVREATTNILRHAQAQEVTVRLGEGSLVITNDGSPEPPRPRSGLARLAERFIAAGGTLQSGSASGVFTTAATIS</sequence>
<reference evidence="6 7" key="1">
    <citation type="submission" date="2018-03" db="EMBL/GenBank/DDBJ databases">
        <title>Genomic Encyclopedia of Type Strains, Phase III (KMG-III): the genomes of soil and plant-associated and newly described type strains.</title>
        <authorList>
            <person name="Whitman W."/>
        </authorList>
    </citation>
    <scope>NUCLEOTIDE SEQUENCE [LARGE SCALE GENOMIC DNA]</scope>
    <source>
        <strain evidence="6 7">CGMCC 1.12484</strain>
    </source>
</reference>
<dbReference type="Gene3D" id="3.30.565.10">
    <property type="entry name" value="Histidine kinase-like ATPase, C-terminal domain"/>
    <property type="match status" value="1"/>
</dbReference>
<dbReference type="InterPro" id="IPR011712">
    <property type="entry name" value="Sig_transdc_His_kin_sub3_dim/P"/>
</dbReference>
<dbReference type="PANTHER" id="PTHR24421">
    <property type="entry name" value="NITRATE/NITRITE SENSOR PROTEIN NARX-RELATED"/>
    <property type="match status" value="1"/>
</dbReference>
<keyword evidence="2 6" id="KW-0418">Kinase</keyword>
<evidence type="ECO:0000313" key="6">
    <source>
        <dbReference type="EMBL" id="PRY69483.1"/>
    </source>
</evidence>
<keyword evidence="4" id="KW-1133">Transmembrane helix</keyword>
<evidence type="ECO:0000256" key="2">
    <source>
        <dbReference type="ARBA" id="ARBA00022777"/>
    </source>
</evidence>
<dbReference type="CDD" id="cd16917">
    <property type="entry name" value="HATPase_UhpB-NarQ-NarX-like"/>
    <property type="match status" value="1"/>
</dbReference>
<dbReference type="Proteomes" id="UP000237983">
    <property type="component" value="Unassembled WGS sequence"/>
</dbReference>
<dbReference type="EMBL" id="PVTL01000002">
    <property type="protein sequence ID" value="PRY69483.1"/>
    <property type="molecule type" value="Genomic_DNA"/>
</dbReference>
<evidence type="ECO:0000256" key="1">
    <source>
        <dbReference type="ARBA" id="ARBA00022679"/>
    </source>
</evidence>